<evidence type="ECO:0000313" key="3">
    <source>
        <dbReference type="Proteomes" id="UP001057580"/>
    </source>
</evidence>
<dbReference type="PROSITE" id="PS51318">
    <property type="entry name" value="TAT"/>
    <property type="match status" value="1"/>
</dbReference>
<organism evidence="2 3">
    <name type="scientific">Salinirubellus salinus</name>
    <dbReference type="NCBI Taxonomy" id="1364945"/>
    <lineage>
        <taxon>Archaea</taxon>
        <taxon>Methanobacteriati</taxon>
        <taxon>Methanobacteriota</taxon>
        <taxon>Stenosarchaea group</taxon>
        <taxon>Halobacteria</taxon>
        <taxon>Halobacteriales</taxon>
        <taxon>Natronomonadaceae</taxon>
        <taxon>Salinirubellus</taxon>
    </lineage>
</organism>
<feature type="compositionally biased region" description="Acidic residues" evidence="1">
    <location>
        <begin position="122"/>
        <end position="134"/>
    </location>
</feature>
<proteinExistence type="predicted"/>
<name>A0A9E7R1G8_9EURY</name>
<evidence type="ECO:0000313" key="2">
    <source>
        <dbReference type="EMBL" id="UWM52900.1"/>
    </source>
</evidence>
<dbReference type="AlphaFoldDB" id="A0A9E7R1G8"/>
<dbReference type="KEGG" id="ssai:N0B31_12150"/>
<dbReference type="RefSeq" id="WP_260591895.1">
    <property type="nucleotide sequence ID" value="NZ_CP104003.1"/>
</dbReference>
<evidence type="ECO:0000256" key="1">
    <source>
        <dbReference type="SAM" id="MobiDB-lite"/>
    </source>
</evidence>
<dbReference type="EMBL" id="CP104003">
    <property type="protein sequence ID" value="UWM52900.1"/>
    <property type="molecule type" value="Genomic_DNA"/>
</dbReference>
<dbReference type="InterPro" id="IPR006311">
    <property type="entry name" value="TAT_signal"/>
</dbReference>
<keyword evidence="3" id="KW-1185">Reference proteome</keyword>
<dbReference type="Proteomes" id="UP001057580">
    <property type="component" value="Chromosome"/>
</dbReference>
<feature type="region of interest" description="Disordered" evidence="1">
    <location>
        <begin position="106"/>
        <end position="134"/>
    </location>
</feature>
<protein>
    <submittedName>
        <fullName evidence="2">Uncharacterized protein</fullName>
    </submittedName>
</protein>
<feature type="region of interest" description="Disordered" evidence="1">
    <location>
        <begin position="281"/>
        <end position="308"/>
    </location>
</feature>
<sequence length="492" mass="50802">MSDSSSPESSTADTGEIPVRRRSLLAAAGAVTVVGLSGCLSRVASAVTNTGASPAAVFAGTQAASVGEFVVGEPHVSRLTPTVSGGQLGDVELEGWVTSSPVMAQDYNSSRSNKQKSRSTDGDADGDGLGDADEDDELVAYLGGEPIVAERFTVCLPDAEVPGGNGSIREEVTPEQLIAYLTGESDGEGRVYSWGSSKTAGSDGGGDCDDSDSDVYPGAVCGATPHFIAEVSGPMATGGGLEVVRSDDGSVFLLSGDRSADGARIKTEMLMTLSADPIIAGPDGDGSDTSCSDDDPCGPGVWTRTTESGSSSGVSVYQVMVQPPRCPKPFPAVLYVQRCESNDQLVYTGGWVIDDAALYEDSVTVLSMAGPTEVVGVELSDLGGSFEDVAGGAADWEWPRVRRGARLDSGTVAELVETGVLSESGGVDYPLRKRPGREAEDEDEVTLEVTGDEYGFVTHVTVDVLVRHLVSASRASQDVKFKAGAELSKAVN</sequence>
<gene>
    <name evidence="2" type="ORF">N0B31_12150</name>
</gene>
<dbReference type="GeneID" id="74943186"/>
<accession>A0A9E7R1G8</accession>
<reference evidence="2" key="1">
    <citation type="submission" date="2022-09" db="EMBL/GenBank/DDBJ databases">
        <title>Diverse halophilic archaea isolated from saline environments.</title>
        <authorList>
            <person name="Cui H.-L."/>
        </authorList>
    </citation>
    <scope>NUCLEOTIDE SEQUENCE</scope>
    <source>
        <strain evidence="2">ZS-35-S2</strain>
    </source>
</reference>